<comment type="caution">
    <text evidence="3">The sequence shown here is derived from an EMBL/GenBank/DDBJ whole genome shotgun (WGS) entry which is preliminary data.</text>
</comment>
<gene>
    <name evidence="3" type="ORF">H0921_07795</name>
</gene>
<feature type="domain" description="Glycosyltransferase subfamily 4-like N-terminal" evidence="2">
    <location>
        <begin position="49"/>
        <end position="200"/>
    </location>
</feature>
<dbReference type="CDD" id="cd03801">
    <property type="entry name" value="GT4_PimA-like"/>
    <property type="match status" value="1"/>
</dbReference>
<evidence type="ECO:0000313" key="3">
    <source>
        <dbReference type="EMBL" id="MBA2226063.1"/>
    </source>
</evidence>
<dbReference type="InterPro" id="IPR028098">
    <property type="entry name" value="Glyco_trans_4-like_N"/>
</dbReference>
<dbReference type="InterPro" id="IPR001296">
    <property type="entry name" value="Glyco_trans_1"/>
</dbReference>
<evidence type="ECO:0000259" key="2">
    <source>
        <dbReference type="Pfam" id="PF13439"/>
    </source>
</evidence>
<evidence type="ECO:0000313" key="4">
    <source>
        <dbReference type="Proteomes" id="UP000542342"/>
    </source>
</evidence>
<dbReference type="Proteomes" id="UP000542342">
    <property type="component" value="Unassembled WGS sequence"/>
</dbReference>
<dbReference type="SUPFAM" id="SSF53756">
    <property type="entry name" value="UDP-Glycosyltransferase/glycogen phosphorylase"/>
    <property type="match status" value="1"/>
</dbReference>
<dbReference type="Pfam" id="PF13439">
    <property type="entry name" value="Glyco_transf_4"/>
    <property type="match status" value="1"/>
</dbReference>
<feature type="domain" description="Glycosyl transferase family 1" evidence="1">
    <location>
        <begin position="229"/>
        <end position="387"/>
    </location>
</feature>
<reference evidence="3 4" key="1">
    <citation type="submission" date="2020-07" db="EMBL/GenBank/DDBJ databases">
        <title>Thermogemmata thermophila gen. nov., sp. nov., a novel moderate thermophilic planctomycete from a Kamchatka hot spring.</title>
        <authorList>
            <person name="Elcheninov A.G."/>
            <person name="Podosokorskaya O.A."/>
            <person name="Kovaleva O.L."/>
            <person name="Novikov A."/>
            <person name="Bonch-Osmolovskaya E.A."/>
            <person name="Toshchakov S.V."/>
            <person name="Kublanov I.V."/>
        </authorList>
    </citation>
    <scope>NUCLEOTIDE SEQUENCE [LARGE SCALE GENOMIC DNA]</scope>
    <source>
        <strain evidence="3 4">2918</strain>
    </source>
</reference>
<protein>
    <submittedName>
        <fullName evidence="3">Glycosyltransferase family 4 protein</fullName>
    </submittedName>
</protein>
<accession>A0A7V8VDH3</accession>
<dbReference type="AlphaFoldDB" id="A0A7V8VDH3"/>
<dbReference type="Pfam" id="PF00534">
    <property type="entry name" value="Glycos_transf_1"/>
    <property type="match status" value="1"/>
</dbReference>
<keyword evidence="3" id="KW-0808">Transferase</keyword>
<sequence length="422" mass="45966">MPSRMPVVFLTSAGQLGGAERSLLDMAAVLRQLRPDWPIGVIAGEEGPLAEELRRQEVPVAVLPWPEAVARLGESFWLGAGRGKWRQGAAWSYALLKAAAALPAYQRRLRRQLFQWRPRLLHSNGLKCHLLARGAAPPGCAVLWHLRDFLSRRPVLGRTLPYLARPPQRILAISQAVAEDARRLFPQAAIETIYNGIDTEHFTPAGPARNWDAFLGGASLPSAAVRVGLVATYARWKGQEVFLEAAARLLAAGVHHARFFLIGGPIYRTAGSQFSVEELRQRIEALGLTGYCHLVPFQLDLPPVYRGLDIVVHASTQPEPFGRTIAEAMACGRAVIASRTAGAAELMADGVDALSVPPGDAGSLAAALYRLIQDGELRQRLGQAARQTALQRFDRRLLGQRLVQVYEAFSRPEDASPEGTAG</sequence>
<dbReference type="RefSeq" id="WP_194537494.1">
    <property type="nucleotide sequence ID" value="NZ_JACEFB010000004.1"/>
</dbReference>
<dbReference type="GO" id="GO:0016757">
    <property type="term" value="F:glycosyltransferase activity"/>
    <property type="evidence" value="ECO:0007669"/>
    <property type="project" value="InterPro"/>
</dbReference>
<dbReference type="PANTHER" id="PTHR12526">
    <property type="entry name" value="GLYCOSYLTRANSFERASE"/>
    <property type="match status" value="1"/>
</dbReference>
<keyword evidence="4" id="KW-1185">Reference proteome</keyword>
<dbReference type="Gene3D" id="3.40.50.2000">
    <property type="entry name" value="Glycogen Phosphorylase B"/>
    <property type="match status" value="2"/>
</dbReference>
<name>A0A7V8VDH3_9BACT</name>
<proteinExistence type="predicted"/>
<dbReference type="EMBL" id="JACEFB010000004">
    <property type="protein sequence ID" value="MBA2226063.1"/>
    <property type="molecule type" value="Genomic_DNA"/>
</dbReference>
<evidence type="ECO:0000259" key="1">
    <source>
        <dbReference type="Pfam" id="PF00534"/>
    </source>
</evidence>
<organism evidence="3 4">
    <name type="scientific">Thermogemmata fonticola</name>
    <dbReference type="NCBI Taxonomy" id="2755323"/>
    <lineage>
        <taxon>Bacteria</taxon>
        <taxon>Pseudomonadati</taxon>
        <taxon>Planctomycetota</taxon>
        <taxon>Planctomycetia</taxon>
        <taxon>Gemmatales</taxon>
        <taxon>Gemmataceae</taxon>
        <taxon>Thermogemmata</taxon>
    </lineage>
</organism>